<comment type="caution">
    <text evidence="1">The sequence shown here is derived from an EMBL/GenBank/DDBJ whole genome shotgun (WGS) entry which is preliminary data.</text>
</comment>
<dbReference type="EMBL" id="JAAAPO010000005">
    <property type="protein sequence ID" value="NBC37342.1"/>
    <property type="molecule type" value="Genomic_DNA"/>
</dbReference>
<organism evidence="1 2">
    <name type="scientific">Novosphingobium ovatum</name>
    <dbReference type="NCBI Taxonomy" id="1908523"/>
    <lineage>
        <taxon>Bacteria</taxon>
        <taxon>Pseudomonadati</taxon>
        <taxon>Pseudomonadota</taxon>
        <taxon>Alphaproteobacteria</taxon>
        <taxon>Sphingomonadales</taxon>
        <taxon>Sphingomonadaceae</taxon>
        <taxon>Novosphingobium</taxon>
    </lineage>
</organism>
<reference evidence="2" key="1">
    <citation type="submission" date="2020-01" db="EMBL/GenBank/DDBJ databases">
        <title>Sphingomonas sp. strain CSW-10.</title>
        <authorList>
            <person name="Chen W.-M."/>
        </authorList>
    </citation>
    <scope>NUCLEOTIDE SEQUENCE [LARGE SCALE GENOMIC DNA]</scope>
    <source>
        <strain evidence="2">FSY-8</strain>
    </source>
</reference>
<protein>
    <submittedName>
        <fullName evidence="1">Uncharacterized protein</fullName>
    </submittedName>
</protein>
<evidence type="ECO:0000313" key="1">
    <source>
        <dbReference type="EMBL" id="NBC37342.1"/>
    </source>
</evidence>
<accession>A0ABW9XFN0</accession>
<keyword evidence="2" id="KW-1185">Reference proteome</keyword>
<dbReference type="RefSeq" id="WP_161719333.1">
    <property type="nucleotide sequence ID" value="NZ_JAAAPO010000005.1"/>
</dbReference>
<dbReference type="Proteomes" id="UP000753724">
    <property type="component" value="Unassembled WGS sequence"/>
</dbReference>
<gene>
    <name evidence="1" type="ORF">GTZ99_12355</name>
</gene>
<name>A0ABW9XFN0_9SPHN</name>
<evidence type="ECO:0000313" key="2">
    <source>
        <dbReference type="Proteomes" id="UP000753724"/>
    </source>
</evidence>
<proteinExistence type="predicted"/>
<sequence>MMYDYVTPAGAVIPASQIDTARIVAAYRAKPVAQRQPRQAKPKRQAMDNSPCRGCGIPGGRGCDHQLPWVPPSADIADTRTTSDSSNVMPVGEIEVLERDIAAFCERHDLTMEAFCRMVRRPANGLKGLPHALETRGIQRPSAERLRTIMRIQDAAFDRQAAVRAREEREAAFRATIKAASKLPTDVLRDELARREGL</sequence>